<dbReference type="CDD" id="cd07010">
    <property type="entry name" value="cupin_PMI_type_I_N_bac"/>
    <property type="match status" value="1"/>
</dbReference>
<organism evidence="9 10">
    <name type="scientific">Flavobacterium suncheonense GH29-5 = DSM 17707</name>
    <dbReference type="NCBI Taxonomy" id="1121899"/>
    <lineage>
        <taxon>Bacteria</taxon>
        <taxon>Pseudomonadati</taxon>
        <taxon>Bacteroidota</taxon>
        <taxon>Flavobacteriia</taxon>
        <taxon>Flavobacteriales</taxon>
        <taxon>Flavobacteriaceae</taxon>
        <taxon>Flavobacterium</taxon>
    </lineage>
</organism>
<dbReference type="RefSeq" id="WP_026981281.1">
    <property type="nucleotide sequence ID" value="NZ_JRLW01000009.1"/>
</dbReference>
<comment type="cofactor">
    <cofactor evidence="5">
        <name>Zn(2+)</name>
        <dbReference type="ChEBI" id="CHEBI:29105"/>
    </cofactor>
    <text evidence="5">Binds 1 zinc ion per subunit.</text>
</comment>
<dbReference type="Gene3D" id="2.60.120.10">
    <property type="entry name" value="Jelly Rolls"/>
    <property type="match status" value="2"/>
</dbReference>
<dbReference type="Pfam" id="PF21621">
    <property type="entry name" value="MPI_cupin_dom"/>
    <property type="match status" value="1"/>
</dbReference>
<gene>
    <name evidence="9" type="ORF">Q764_08705</name>
</gene>
<dbReference type="PANTHER" id="PTHR42742">
    <property type="entry name" value="TRANSCRIPTIONAL REPRESSOR MPRA"/>
    <property type="match status" value="1"/>
</dbReference>
<evidence type="ECO:0000313" key="10">
    <source>
        <dbReference type="Proteomes" id="UP000030121"/>
    </source>
</evidence>
<evidence type="ECO:0000256" key="1">
    <source>
        <dbReference type="ARBA" id="ARBA00022723"/>
    </source>
</evidence>
<evidence type="ECO:0000313" key="9">
    <source>
        <dbReference type="EMBL" id="KGO89441.1"/>
    </source>
</evidence>
<protein>
    <recommendedName>
        <fullName evidence="3">Phosphohexomutase</fullName>
    </recommendedName>
    <alternativeName>
        <fullName evidence="4">Phosphomannose isomerase</fullName>
    </alternativeName>
</protein>
<keyword evidence="10" id="KW-1185">Reference proteome</keyword>
<comment type="caution">
    <text evidence="9">The sequence shown here is derived from an EMBL/GenBank/DDBJ whole genome shotgun (WGS) entry which is preliminary data.</text>
</comment>
<evidence type="ECO:0000256" key="2">
    <source>
        <dbReference type="ARBA" id="ARBA00022833"/>
    </source>
</evidence>
<dbReference type="InterPro" id="IPR049071">
    <property type="entry name" value="MPI_cupin_dom"/>
</dbReference>
<dbReference type="GO" id="GO:0004476">
    <property type="term" value="F:mannose-6-phosphate isomerase activity"/>
    <property type="evidence" value="ECO:0007669"/>
    <property type="project" value="InterPro"/>
</dbReference>
<evidence type="ECO:0000259" key="7">
    <source>
        <dbReference type="Pfam" id="PF20511"/>
    </source>
</evidence>
<dbReference type="GO" id="GO:0005975">
    <property type="term" value="P:carbohydrate metabolic process"/>
    <property type="evidence" value="ECO:0007669"/>
    <property type="project" value="InterPro"/>
</dbReference>
<feature type="binding site" evidence="5">
    <location>
        <position position="105"/>
    </location>
    <ligand>
        <name>Zn(2+)</name>
        <dbReference type="ChEBI" id="CHEBI:29105"/>
    </ligand>
</feature>
<reference evidence="9 10" key="1">
    <citation type="submission" date="2013-09" db="EMBL/GenBank/DDBJ databases">
        <authorList>
            <person name="Zeng Z."/>
            <person name="Chen C."/>
        </authorList>
    </citation>
    <scope>NUCLEOTIDE SEQUENCE [LARGE SCALE GENOMIC DNA]</scope>
    <source>
        <strain evidence="9 10">GH29-5</strain>
    </source>
</reference>
<evidence type="ECO:0000256" key="3">
    <source>
        <dbReference type="ARBA" id="ARBA00029741"/>
    </source>
</evidence>
<keyword evidence="9" id="KW-0413">Isomerase</keyword>
<dbReference type="EMBL" id="JRLW01000009">
    <property type="protein sequence ID" value="KGO89441.1"/>
    <property type="molecule type" value="Genomic_DNA"/>
</dbReference>
<dbReference type="InterPro" id="IPR011051">
    <property type="entry name" value="RmlC_Cupin_sf"/>
</dbReference>
<feature type="domain" description="Phosphomannose isomerase type I catalytic" evidence="7">
    <location>
        <begin position="11"/>
        <end position="116"/>
    </location>
</feature>
<dbReference type="Pfam" id="PF20511">
    <property type="entry name" value="PMI_typeI_cat"/>
    <property type="match status" value="1"/>
</dbReference>
<dbReference type="PANTHER" id="PTHR42742:SF3">
    <property type="entry name" value="FRUCTOKINASE"/>
    <property type="match status" value="1"/>
</dbReference>
<dbReference type="PIRSF" id="PIRSF036894">
    <property type="entry name" value="PMI_Firm_short"/>
    <property type="match status" value="1"/>
</dbReference>
<dbReference type="InterPro" id="IPR014710">
    <property type="entry name" value="RmlC-like_jellyroll"/>
</dbReference>
<dbReference type="STRING" id="1121899.GCA_000430025_00256"/>
<proteinExistence type="predicted"/>
<keyword evidence="1 5" id="KW-0479">Metal-binding</keyword>
<feature type="binding site" evidence="5">
    <location>
        <position position="180"/>
    </location>
    <ligand>
        <name>Zn(2+)</name>
        <dbReference type="ChEBI" id="CHEBI:29105"/>
    </ligand>
</feature>
<evidence type="ECO:0000256" key="4">
    <source>
        <dbReference type="ARBA" id="ARBA00030762"/>
    </source>
</evidence>
<feature type="domain" description="Mannose-6-phosphate isomerase cupin" evidence="8">
    <location>
        <begin position="247"/>
        <end position="321"/>
    </location>
</feature>
<dbReference type="GO" id="GO:0008270">
    <property type="term" value="F:zinc ion binding"/>
    <property type="evidence" value="ECO:0007669"/>
    <property type="project" value="InterPro"/>
</dbReference>
<evidence type="ECO:0000259" key="8">
    <source>
        <dbReference type="Pfam" id="PF21621"/>
    </source>
</evidence>
<dbReference type="InterPro" id="IPR046457">
    <property type="entry name" value="PMI_typeI_cat"/>
</dbReference>
<dbReference type="InterPro" id="IPR051804">
    <property type="entry name" value="Carb_Metab_Reg_Kinase/Isom"/>
</dbReference>
<sequence length="323" mass="36078">METVLYPLVFKPILKERIWGGTKLKSQLNKEIPSSATGESWEISTVPGAVSVVANGDLAGISINDLIAKDAIAFLGKKVHARYGAEFPLLFKFLDAKEDLSIQLHPNDELAQKRHNSFGKTEMWYIMQADLDARIIVGFKEKSSPDEYLVHLENKTLPKILKEIPVKPGDVFFLETGTIHAIGAGIMLAEIQQTSDITYRIYDWDRVDDAGNSRELHIDLALEAINYNVVNAKKRYQQKPNESNGVVQCEYFTTKVIPLDGTMLCTKNGDSFTVYVCTEGEFSIVMDSLQSYSFRKGDTVLVPASITDFKLVGKATLLEIYIS</sequence>
<feature type="binding site" evidence="5">
    <location>
        <position position="122"/>
    </location>
    <ligand>
        <name>Zn(2+)</name>
        <dbReference type="ChEBI" id="CHEBI:29105"/>
    </ligand>
</feature>
<dbReference type="AlphaFoldDB" id="A0A0A2MCT8"/>
<dbReference type="InterPro" id="IPR014628">
    <property type="entry name" value="Man6P_isomerase_Firm_short"/>
</dbReference>
<dbReference type="OrthoDB" id="9808275at2"/>
<dbReference type="eggNOG" id="COG1482">
    <property type="taxonomic scope" value="Bacteria"/>
</dbReference>
<dbReference type="SUPFAM" id="SSF51182">
    <property type="entry name" value="RmlC-like cupins"/>
    <property type="match status" value="1"/>
</dbReference>
<evidence type="ECO:0000256" key="6">
    <source>
        <dbReference type="PIRSR" id="PIRSR036894-2"/>
    </source>
</evidence>
<keyword evidence="2 5" id="KW-0862">Zinc</keyword>
<name>A0A0A2MCT8_9FLAO</name>
<dbReference type="Proteomes" id="UP000030121">
    <property type="component" value="Unassembled WGS sequence"/>
</dbReference>
<accession>A0A0A2MCT8</accession>
<feature type="active site" evidence="6">
    <location>
        <position position="200"/>
    </location>
</feature>
<evidence type="ECO:0000256" key="5">
    <source>
        <dbReference type="PIRSR" id="PIRSR036894-1"/>
    </source>
</evidence>